<gene>
    <name evidence="1" type="ORF">L2E82_05507</name>
</gene>
<accession>A0ACB9H712</accession>
<organism evidence="1 2">
    <name type="scientific">Cichorium intybus</name>
    <name type="common">Chicory</name>
    <dbReference type="NCBI Taxonomy" id="13427"/>
    <lineage>
        <taxon>Eukaryota</taxon>
        <taxon>Viridiplantae</taxon>
        <taxon>Streptophyta</taxon>
        <taxon>Embryophyta</taxon>
        <taxon>Tracheophyta</taxon>
        <taxon>Spermatophyta</taxon>
        <taxon>Magnoliopsida</taxon>
        <taxon>eudicotyledons</taxon>
        <taxon>Gunneridae</taxon>
        <taxon>Pentapetalae</taxon>
        <taxon>asterids</taxon>
        <taxon>campanulids</taxon>
        <taxon>Asterales</taxon>
        <taxon>Asteraceae</taxon>
        <taxon>Cichorioideae</taxon>
        <taxon>Cichorieae</taxon>
        <taxon>Cichoriinae</taxon>
        <taxon>Cichorium</taxon>
    </lineage>
</organism>
<evidence type="ECO:0000313" key="1">
    <source>
        <dbReference type="EMBL" id="KAI3791648.1"/>
    </source>
</evidence>
<protein>
    <submittedName>
        <fullName evidence="1">Uncharacterized protein</fullName>
    </submittedName>
</protein>
<name>A0ACB9H712_CICIN</name>
<reference evidence="1 2" key="2">
    <citation type="journal article" date="2022" name="Mol. Ecol. Resour.">
        <title>The genomes of chicory, endive, great burdock and yacon provide insights into Asteraceae paleo-polyploidization history and plant inulin production.</title>
        <authorList>
            <person name="Fan W."/>
            <person name="Wang S."/>
            <person name="Wang H."/>
            <person name="Wang A."/>
            <person name="Jiang F."/>
            <person name="Liu H."/>
            <person name="Zhao H."/>
            <person name="Xu D."/>
            <person name="Zhang Y."/>
        </authorList>
    </citation>
    <scope>NUCLEOTIDE SEQUENCE [LARGE SCALE GENOMIC DNA]</scope>
    <source>
        <strain evidence="2">cv. Punajuju</strain>
        <tissue evidence="1">Leaves</tissue>
    </source>
</reference>
<sequence length="276" mass="31629">MTTEVKQSDQKRRITKVDDPSKRTRRKRCCRETSMKMIRSPPVMFPLQKLYLTCLDAFKGVGTVPSPSDDQKLRHVIDGLMPEDFELPRNLQFLDPDSTVVVYTSVYQCQNFSIYILFLPENAVIPLHNHPGMTVFSKVLLGKVHVKAYDLVNPHIVDNPPSLSQLKLACLKVDNVFTSRCNTSVLYPTSRGNIHAFTAITPCMILDVVGPSYSKKDGRDCSYYKEIPYIVSQYEQMTMPKEDGKCYRWLEEIKKPKESEIDRLEYLGPQIVEVSP</sequence>
<proteinExistence type="predicted"/>
<keyword evidence="2" id="KW-1185">Reference proteome</keyword>
<evidence type="ECO:0000313" key="2">
    <source>
        <dbReference type="Proteomes" id="UP001055811"/>
    </source>
</evidence>
<dbReference type="Proteomes" id="UP001055811">
    <property type="component" value="Linkage Group LG01"/>
</dbReference>
<reference evidence="2" key="1">
    <citation type="journal article" date="2022" name="Mol. Ecol. Resour.">
        <title>The genomes of chicory, endive, great burdock and yacon provide insights into Asteraceae palaeo-polyploidization history and plant inulin production.</title>
        <authorList>
            <person name="Fan W."/>
            <person name="Wang S."/>
            <person name="Wang H."/>
            <person name="Wang A."/>
            <person name="Jiang F."/>
            <person name="Liu H."/>
            <person name="Zhao H."/>
            <person name="Xu D."/>
            <person name="Zhang Y."/>
        </authorList>
    </citation>
    <scope>NUCLEOTIDE SEQUENCE [LARGE SCALE GENOMIC DNA]</scope>
    <source>
        <strain evidence="2">cv. Punajuju</strain>
    </source>
</reference>
<comment type="caution">
    <text evidence="1">The sequence shown here is derived from an EMBL/GenBank/DDBJ whole genome shotgun (WGS) entry which is preliminary data.</text>
</comment>
<dbReference type="EMBL" id="CM042009">
    <property type="protein sequence ID" value="KAI3791648.1"/>
    <property type="molecule type" value="Genomic_DNA"/>
</dbReference>